<dbReference type="Gene3D" id="3.40.1190.20">
    <property type="match status" value="1"/>
</dbReference>
<keyword evidence="3" id="KW-1185">Reference proteome</keyword>
<dbReference type="EMBL" id="JAURUE010000003">
    <property type="protein sequence ID" value="MDP9616369.1"/>
    <property type="molecule type" value="Genomic_DNA"/>
</dbReference>
<comment type="caution">
    <text evidence="2">The sequence shown here is derived from an EMBL/GenBank/DDBJ whole genome shotgun (WGS) entry which is preliminary data.</text>
</comment>
<organism evidence="2 3">
    <name type="scientific">Streptomyces demainii</name>
    <dbReference type="NCBI Taxonomy" id="588122"/>
    <lineage>
        <taxon>Bacteria</taxon>
        <taxon>Bacillati</taxon>
        <taxon>Actinomycetota</taxon>
        <taxon>Actinomycetes</taxon>
        <taxon>Kitasatosporales</taxon>
        <taxon>Streptomycetaceae</taxon>
        <taxon>Streptomyces</taxon>
    </lineage>
</organism>
<evidence type="ECO:0000313" key="3">
    <source>
        <dbReference type="Proteomes" id="UP001234880"/>
    </source>
</evidence>
<sequence length="125" mass="12229">MDAVTVDQAAARAAAQRAAAVAAGGVKGDGGLVLVIGGSRAYAAPPFLAALAARRTGVHGVRIAAPPSPAAPVLEAHLIEAPGPELDAATVRTAAELSARMGARLVADGARGRVVWLVGPGLGGR</sequence>
<gene>
    <name evidence="2" type="ORF">JOF35_008727</name>
</gene>
<evidence type="ECO:0000259" key="1">
    <source>
        <dbReference type="PROSITE" id="PS51383"/>
    </source>
</evidence>
<dbReference type="InterPro" id="IPR029056">
    <property type="entry name" value="Ribokinase-like"/>
</dbReference>
<name>A0ABT9L6U8_9ACTN</name>
<accession>A0ABT9L6U8</accession>
<dbReference type="InterPro" id="IPR000631">
    <property type="entry name" value="CARKD"/>
</dbReference>
<dbReference type="RefSeq" id="WP_307112363.1">
    <property type="nucleotide sequence ID" value="NZ_JAURUE010000003.1"/>
</dbReference>
<protein>
    <submittedName>
        <fullName evidence="2">NAD(P)H-hydrate repair Nnr-like enzyme with NAD(P)H-hydrate dehydratase domain</fullName>
    </submittedName>
</protein>
<feature type="non-terminal residue" evidence="2">
    <location>
        <position position="125"/>
    </location>
</feature>
<dbReference type="SUPFAM" id="SSF53613">
    <property type="entry name" value="Ribokinase-like"/>
    <property type="match status" value="1"/>
</dbReference>
<dbReference type="Proteomes" id="UP001234880">
    <property type="component" value="Unassembled WGS sequence"/>
</dbReference>
<reference evidence="2 3" key="1">
    <citation type="submission" date="2023-07" db="EMBL/GenBank/DDBJ databases">
        <title>Sequencing the genomes of 1000 actinobacteria strains.</title>
        <authorList>
            <person name="Klenk H.-P."/>
        </authorList>
    </citation>
    <scope>NUCLEOTIDE SEQUENCE [LARGE SCALE GENOMIC DNA]</scope>
    <source>
        <strain evidence="2 3">DSM 41600</strain>
    </source>
</reference>
<feature type="domain" description="YjeF C-terminal" evidence="1">
    <location>
        <begin position="10"/>
        <end position="125"/>
    </location>
</feature>
<dbReference type="Pfam" id="PF01256">
    <property type="entry name" value="Carb_kinase"/>
    <property type="match status" value="1"/>
</dbReference>
<proteinExistence type="predicted"/>
<dbReference type="PROSITE" id="PS51383">
    <property type="entry name" value="YJEF_C_3"/>
    <property type="match status" value="1"/>
</dbReference>
<evidence type="ECO:0000313" key="2">
    <source>
        <dbReference type="EMBL" id="MDP9616369.1"/>
    </source>
</evidence>